<protein>
    <submittedName>
        <fullName evidence="2">Uncharacterized protein</fullName>
    </submittedName>
</protein>
<comment type="caution">
    <text evidence="2">The sequence shown here is derived from an EMBL/GenBank/DDBJ whole genome shotgun (WGS) entry which is preliminary data.</text>
</comment>
<name>A0ABN9U4T3_9DINO</name>
<feature type="compositionally biased region" description="Low complexity" evidence="1">
    <location>
        <begin position="8"/>
        <end position="42"/>
    </location>
</feature>
<gene>
    <name evidence="2" type="ORF">PCOR1329_LOCUS44369</name>
</gene>
<feature type="non-terminal residue" evidence="2">
    <location>
        <position position="143"/>
    </location>
</feature>
<sequence>MWERRAAAEAGPAFDPGAAAGQNAEQAAGTSRSASRSTASRSGGRRRSEEEEEEEEAEAEEEDRTSHRSSACRRQARRGPLGPLRTPEGGGGSAQQKAGERGGARSQPGRAWPASHWRCYAYATFAAPEAPQGGPSADPRNPR</sequence>
<feature type="compositionally biased region" description="Acidic residues" evidence="1">
    <location>
        <begin position="50"/>
        <end position="63"/>
    </location>
</feature>
<proteinExistence type="predicted"/>
<keyword evidence="3" id="KW-1185">Reference proteome</keyword>
<organism evidence="2 3">
    <name type="scientific">Prorocentrum cordatum</name>
    <dbReference type="NCBI Taxonomy" id="2364126"/>
    <lineage>
        <taxon>Eukaryota</taxon>
        <taxon>Sar</taxon>
        <taxon>Alveolata</taxon>
        <taxon>Dinophyceae</taxon>
        <taxon>Prorocentrales</taxon>
        <taxon>Prorocentraceae</taxon>
        <taxon>Prorocentrum</taxon>
    </lineage>
</organism>
<accession>A0ABN9U4T3</accession>
<dbReference type="Proteomes" id="UP001189429">
    <property type="component" value="Unassembled WGS sequence"/>
</dbReference>
<feature type="region of interest" description="Disordered" evidence="1">
    <location>
        <begin position="1"/>
        <end position="112"/>
    </location>
</feature>
<reference evidence="2" key="1">
    <citation type="submission" date="2023-10" db="EMBL/GenBank/DDBJ databases">
        <authorList>
            <person name="Chen Y."/>
            <person name="Shah S."/>
            <person name="Dougan E. K."/>
            <person name="Thang M."/>
            <person name="Chan C."/>
        </authorList>
    </citation>
    <scope>NUCLEOTIDE SEQUENCE [LARGE SCALE GENOMIC DNA]</scope>
</reference>
<evidence type="ECO:0000313" key="3">
    <source>
        <dbReference type="Proteomes" id="UP001189429"/>
    </source>
</evidence>
<dbReference type="EMBL" id="CAUYUJ010015328">
    <property type="protein sequence ID" value="CAK0852654.1"/>
    <property type="molecule type" value="Genomic_DNA"/>
</dbReference>
<evidence type="ECO:0000313" key="2">
    <source>
        <dbReference type="EMBL" id="CAK0852654.1"/>
    </source>
</evidence>
<evidence type="ECO:0000256" key="1">
    <source>
        <dbReference type="SAM" id="MobiDB-lite"/>
    </source>
</evidence>